<evidence type="ECO:0000256" key="1">
    <source>
        <dbReference type="ARBA" id="ARBA00023157"/>
    </source>
</evidence>
<dbReference type="PANTHER" id="PTHR19944:SF98">
    <property type="entry name" value="IG-LIKE DOMAIN-CONTAINING PROTEIN"/>
    <property type="match status" value="1"/>
</dbReference>
<dbReference type="InterPro" id="IPR050160">
    <property type="entry name" value="MHC/Immunoglobulin"/>
</dbReference>
<evidence type="ECO:0000259" key="3">
    <source>
        <dbReference type="PROSITE" id="PS50835"/>
    </source>
</evidence>
<dbReference type="PROSITE" id="PS50835">
    <property type="entry name" value="IG_LIKE"/>
    <property type="match status" value="1"/>
</dbReference>
<reference evidence="4" key="4">
    <citation type="submission" date="2025-09" db="UniProtKB">
        <authorList>
            <consortium name="Ensembl"/>
        </authorList>
    </citation>
    <scope>IDENTIFICATION</scope>
</reference>
<dbReference type="GO" id="GO:0023026">
    <property type="term" value="F:MHC class II protein complex binding"/>
    <property type="evidence" value="ECO:0000318"/>
    <property type="project" value="GO_Central"/>
</dbReference>
<name>A0A2I2ZCM1_GORGO</name>
<dbReference type="Proteomes" id="UP000001519">
    <property type="component" value="Chromosome 22"/>
</dbReference>
<keyword evidence="5" id="KW-1185">Reference proteome</keyword>
<feature type="domain" description="Ig-like" evidence="3">
    <location>
        <begin position="5"/>
        <end position="99"/>
    </location>
</feature>
<dbReference type="GO" id="GO:0042605">
    <property type="term" value="F:peptide antigen binding"/>
    <property type="evidence" value="ECO:0000318"/>
    <property type="project" value="GO_Central"/>
</dbReference>
<dbReference type="EMBL" id="CABD030120836">
    <property type="status" value="NOT_ANNOTATED_CDS"/>
    <property type="molecule type" value="Genomic_DNA"/>
</dbReference>
<dbReference type="EMBL" id="CABD030120837">
    <property type="status" value="NOT_ANNOTATED_CDS"/>
    <property type="molecule type" value="Genomic_DNA"/>
</dbReference>
<dbReference type="PROSITE" id="PS00290">
    <property type="entry name" value="IG_MHC"/>
    <property type="match status" value="1"/>
</dbReference>
<dbReference type="Bgee" id="ENSGGOG00000010936">
    <property type="expression patterns" value="Expressed in cerebellum and 3 other cell types or tissues"/>
</dbReference>
<dbReference type="InterPro" id="IPR003006">
    <property type="entry name" value="Ig/MHC_CS"/>
</dbReference>
<reference evidence="5" key="1">
    <citation type="submission" date="2011-05" db="EMBL/GenBank/DDBJ databases">
        <title>Insights into the evolution of the great apes provided by the gorilla genome.</title>
        <authorList>
            <person name="Scally A."/>
        </authorList>
    </citation>
    <scope>NUCLEOTIDE SEQUENCE [LARGE SCALE GENOMIC DNA]</scope>
</reference>
<dbReference type="InterPro" id="IPR007110">
    <property type="entry name" value="Ig-like_dom"/>
</dbReference>
<dbReference type="GO" id="GO:0005765">
    <property type="term" value="C:lysosomal membrane"/>
    <property type="evidence" value="ECO:0000318"/>
    <property type="project" value="GO_Central"/>
</dbReference>
<dbReference type="SUPFAM" id="SSF48726">
    <property type="entry name" value="Immunoglobulin"/>
    <property type="match status" value="1"/>
</dbReference>
<reference evidence="4" key="3">
    <citation type="submission" date="2025-08" db="UniProtKB">
        <authorList>
            <consortium name="Ensembl"/>
        </authorList>
    </citation>
    <scope>IDENTIFICATION</scope>
</reference>
<dbReference type="Pfam" id="PF07654">
    <property type="entry name" value="C1-set"/>
    <property type="match status" value="1"/>
</dbReference>
<dbReference type="AlphaFoldDB" id="A0A2I2ZCM1"/>
<dbReference type="GO" id="GO:0050870">
    <property type="term" value="P:positive regulation of T cell activation"/>
    <property type="evidence" value="ECO:0000318"/>
    <property type="project" value="GO_Central"/>
</dbReference>
<dbReference type="FunFam" id="2.60.40.10:FF:000283">
    <property type="entry name" value="Immunoglobulin kappa constant"/>
    <property type="match status" value="1"/>
</dbReference>
<protein>
    <recommendedName>
        <fullName evidence="3">Ig-like domain-containing protein</fullName>
    </recommendedName>
</protein>
<dbReference type="PANTHER" id="PTHR19944">
    <property type="entry name" value="MHC CLASS II-RELATED"/>
    <property type="match status" value="1"/>
</dbReference>
<dbReference type="SMART" id="SM00407">
    <property type="entry name" value="IGc1"/>
    <property type="match status" value="1"/>
</dbReference>
<evidence type="ECO:0000256" key="2">
    <source>
        <dbReference type="ARBA" id="ARBA00023319"/>
    </source>
</evidence>
<accession>A0A2I2ZCM1</accession>
<dbReference type="GeneTree" id="ENSGT00940000153307"/>
<dbReference type="GO" id="GO:0031902">
    <property type="term" value="C:late endosome membrane"/>
    <property type="evidence" value="ECO:0000318"/>
    <property type="project" value="GO_Central"/>
</dbReference>
<sequence>PKATPLVTLFPSSSEELQAKSQNTLLCLMSGFYPGAVTVAWKANSTPVTQGMEVTKASKQSNKYTARSDLSLTPDQWRSRSSYSCRVTHKESTVEKTVAPEKCS</sequence>
<evidence type="ECO:0000313" key="5">
    <source>
        <dbReference type="Proteomes" id="UP000001519"/>
    </source>
</evidence>
<dbReference type="InterPro" id="IPR003597">
    <property type="entry name" value="Ig_C1-set"/>
</dbReference>
<keyword evidence="1" id="KW-1015">Disulfide bond</keyword>
<dbReference type="GO" id="GO:0042613">
    <property type="term" value="C:MHC class II protein complex"/>
    <property type="evidence" value="ECO:0000318"/>
    <property type="project" value="GO_Central"/>
</dbReference>
<proteinExistence type="predicted"/>
<dbReference type="GO" id="GO:0019886">
    <property type="term" value="P:antigen processing and presentation of exogenous peptide antigen via MHC class II"/>
    <property type="evidence" value="ECO:0000318"/>
    <property type="project" value="GO_Central"/>
</dbReference>
<organism evidence="4 5">
    <name type="scientific">Gorilla gorilla gorilla</name>
    <name type="common">Western lowland gorilla</name>
    <dbReference type="NCBI Taxonomy" id="9595"/>
    <lineage>
        <taxon>Eukaryota</taxon>
        <taxon>Metazoa</taxon>
        <taxon>Chordata</taxon>
        <taxon>Craniata</taxon>
        <taxon>Vertebrata</taxon>
        <taxon>Euteleostomi</taxon>
        <taxon>Mammalia</taxon>
        <taxon>Eutheria</taxon>
        <taxon>Euarchontoglires</taxon>
        <taxon>Primates</taxon>
        <taxon>Haplorrhini</taxon>
        <taxon>Catarrhini</taxon>
        <taxon>Hominidae</taxon>
        <taxon>Gorilla</taxon>
    </lineage>
</organism>
<evidence type="ECO:0000313" key="4">
    <source>
        <dbReference type="Ensembl" id="ENSGGOP00000044770.1"/>
    </source>
</evidence>
<dbReference type="GO" id="GO:0002503">
    <property type="term" value="P:peptide antigen assembly with MHC class II protein complex"/>
    <property type="evidence" value="ECO:0000318"/>
    <property type="project" value="GO_Central"/>
</dbReference>
<dbReference type="Gene3D" id="2.60.40.10">
    <property type="entry name" value="Immunoglobulins"/>
    <property type="match status" value="1"/>
</dbReference>
<reference evidence="4 5" key="2">
    <citation type="journal article" date="2012" name="Nature">
        <title>Insights into hominid evolution from the gorilla genome sequence.</title>
        <authorList>
            <person name="Scally A."/>
            <person name="Dutheil J.Y."/>
            <person name="Hillier L.W."/>
            <person name="Jordan G.E."/>
            <person name="Goodhead I."/>
            <person name="Herrero J."/>
            <person name="Hobolth A."/>
            <person name="Lappalainen T."/>
            <person name="Mailund T."/>
            <person name="Marques-Bonet T."/>
            <person name="McCarthy S."/>
            <person name="Montgomery S.H."/>
            <person name="Schwalie P.C."/>
            <person name="Tang Y.A."/>
            <person name="Ward M.C."/>
            <person name="Xue Y."/>
            <person name="Yngvadottir B."/>
            <person name="Alkan C."/>
            <person name="Andersen L.N."/>
            <person name="Ayub Q."/>
            <person name="Ball E.V."/>
            <person name="Beal K."/>
            <person name="Bradley B.J."/>
            <person name="Chen Y."/>
            <person name="Clee C.M."/>
            <person name="Fitzgerald S."/>
            <person name="Graves T.A."/>
            <person name="Gu Y."/>
            <person name="Heath P."/>
            <person name="Heger A."/>
            <person name="Karakoc E."/>
            <person name="Kolb-Kokocinski A."/>
            <person name="Laird G.K."/>
            <person name="Lunter G."/>
            <person name="Meader S."/>
            <person name="Mort M."/>
            <person name="Mullikin J.C."/>
            <person name="Munch K."/>
            <person name="O'Connor T.D."/>
            <person name="Phillips A.D."/>
            <person name="Prado-Martinez J."/>
            <person name="Rogers A.S."/>
            <person name="Sajjadian S."/>
            <person name="Schmidt D."/>
            <person name="Shaw K."/>
            <person name="Simpson J.T."/>
            <person name="Stenson P.D."/>
            <person name="Turner D.J."/>
            <person name="Vigilant L."/>
            <person name="Vilella A.J."/>
            <person name="Whitener W."/>
            <person name="Zhu B."/>
            <person name="Cooper D.N."/>
            <person name="de Jong P."/>
            <person name="Dermitzakis E.T."/>
            <person name="Eichler E.E."/>
            <person name="Flicek P."/>
            <person name="Goldman N."/>
            <person name="Mundy N.I."/>
            <person name="Ning Z."/>
            <person name="Odom D.T."/>
            <person name="Ponting C.P."/>
            <person name="Quail M.A."/>
            <person name="Ryder O.A."/>
            <person name="Searle S.M."/>
            <person name="Warren W.C."/>
            <person name="Wilson R.K."/>
            <person name="Schierup M.H."/>
            <person name="Rogers J."/>
            <person name="Tyler-Smith C."/>
            <person name="Durbin R."/>
        </authorList>
    </citation>
    <scope>NUCLEOTIDE SEQUENCE [LARGE SCALE GENOMIC DNA]</scope>
</reference>
<dbReference type="InterPro" id="IPR013783">
    <property type="entry name" value="Ig-like_fold"/>
</dbReference>
<dbReference type="Ensembl" id="ENSGGOT00000029543.2">
    <property type="protein sequence ID" value="ENSGGOP00000044770.1"/>
    <property type="gene ID" value="ENSGGOG00000010936.3"/>
</dbReference>
<dbReference type="GO" id="GO:0050778">
    <property type="term" value="P:positive regulation of immune response"/>
    <property type="evidence" value="ECO:0000318"/>
    <property type="project" value="GO_Central"/>
</dbReference>
<dbReference type="InterPro" id="IPR036179">
    <property type="entry name" value="Ig-like_dom_sf"/>
</dbReference>
<keyword evidence="2" id="KW-0393">Immunoglobulin domain</keyword>
<dbReference type="InParanoid" id="A0A2I2ZCM1"/>